<dbReference type="PANTHER" id="PTHR10000">
    <property type="entry name" value="PHOSPHOSERINE PHOSPHATASE"/>
    <property type="match status" value="1"/>
</dbReference>
<evidence type="ECO:0000313" key="2">
    <source>
        <dbReference type="EMBL" id="GAA4720713.1"/>
    </source>
</evidence>
<reference evidence="3" key="1">
    <citation type="journal article" date="2019" name="Int. J. Syst. Evol. Microbiol.">
        <title>The Global Catalogue of Microorganisms (GCM) 10K type strain sequencing project: providing services to taxonomists for standard genome sequencing and annotation.</title>
        <authorList>
            <consortium name="The Broad Institute Genomics Platform"/>
            <consortium name="The Broad Institute Genome Sequencing Center for Infectious Disease"/>
            <person name="Wu L."/>
            <person name="Ma J."/>
        </authorList>
    </citation>
    <scope>NUCLEOTIDE SEQUENCE [LARGE SCALE GENOMIC DNA]</scope>
    <source>
        <strain evidence="3">JCM 17975</strain>
    </source>
</reference>
<dbReference type="NCBIfam" id="TIGR01484">
    <property type="entry name" value="HAD-SF-IIB"/>
    <property type="match status" value="1"/>
</dbReference>
<feature type="region of interest" description="Disordered" evidence="1">
    <location>
        <begin position="317"/>
        <end position="357"/>
    </location>
</feature>
<dbReference type="EMBL" id="BAABHM010000035">
    <property type="protein sequence ID" value="GAA4720713.1"/>
    <property type="molecule type" value="Genomic_DNA"/>
</dbReference>
<dbReference type="Gene3D" id="3.40.50.1000">
    <property type="entry name" value="HAD superfamily/HAD-like"/>
    <property type="match status" value="1"/>
</dbReference>
<sequence length="357" mass="37038">MLPRMRASTPLLVACDIDGTLVRTGSPATAAVRSAATQVRAAGHHMVLATGRSLTGALPVARQLGLDDAWIVASNGAVTAHLVGDHYQVTEQHDLDAEVAIRVTVAAAPGVRIAAEMVGTGYRVNIPFPEYELNGDQHSVRGLEELWAHPTPRIALQGPSGYRLVWALRALGLTAIATRRDWVDVTAAEISKATALEKVRTELGVEPGDTIAVGDSENDVAMLDWAAHGWAMGHAPAFVIAGADYVTGTLDDDGAAAVLLSLSDSLGSCASHVSRPGSPLSSMPTSRPVSSASSGPTAASTTTVAWASIAPVSCSKHPMAGPCTGRPSSAAALRATPSTGRRRSSRATRLRRSRPSS</sequence>
<dbReference type="InterPro" id="IPR006379">
    <property type="entry name" value="HAD-SF_hydro_IIB"/>
</dbReference>
<protein>
    <recommendedName>
        <fullName evidence="4">HAD superfamily hydrolase (TIGR01484 family)</fullName>
    </recommendedName>
</protein>
<evidence type="ECO:0000313" key="3">
    <source>
        <dbReference type="Proteomes" id="UP001500843"/>
    </source>
</evidence>
<feature type="region of interest" description="Disordered" evidence="1">
    <location>
        <begin position="271"/>
        <end position="298"/>
    </location>
</feature>
<dbReference type="SUPFAM" id="SSF56784">
    <property type="entry name" value="HAD-like"/>
    <property type="match status" value="1"/>
</dbReference>
<gene>
    <name evidence="2" type="ORF">GCM10023198_50800</name>
</gene>
<dbReference type="Gene3D" id="3.30.1240.10">
    <property type="match status" value="1"/>
</dbReference>
<keyword evidence="3" id="KW-1185">Reference proteome</keyword>
<dbReference type="Pfam" id="PF08282">
    <property type="entry name" value="Hydrolase_3"/>
    <property type="match status" value="2"/>
</dbReference>
<evidence type="ECO:0008006" key="4">
    <source>
        <dbReference type="Google" id="ProtNLM"/>
    </source>
</evidence>
<feature type="compositionally biased region" description="Basic residues" evidence="1">
    <location>
        <begin position="340"/>
        <end position="357"/>
    </location>
</feature>
<feature type="compositionally biased region" description="Low complexity" evidence="1">
    <location>
        <begin position="288"/>
        <end position="298"/>
    </location>
</feature>
<organism evidence="2 3">
    <name type="scientific">Promicromonospora umidemergens</name>
    <dbReference type="NCBI Taxonomy" id="629679"/>
    <lineage>
        <taxon>Bacteria</taxon>
        <taxon>Bacillati</taxon>
        <taxon>Actinomycetota</taxon>
        <taxon>Actinomycetes</taxon>
        <taxon>Micrococcales</taxon>
        <taxon>Promicromonosporaceae</taxon>
        <taxon>Promicromonospora</taxon>
    </lineage>
</organism>
<name>A0ABP8Y4R8_9MICO</name>
<accession>A0ABP8Y4R8</accession>
<evidence type="ECO:0000256" key="1">
    <source>
        <dbReference type="SAM" id="MobiDB-lite"/>
    </source>
</evidence>
<dbReference type="Proteomes" id="UP001500843">
    <property type="component" value="Unassembled WGS sequence"/>
</dbReference>
<dbReference type="InterPro" id="IPR023214">
    <property type="entry name" value="HAD_sf"/>
</dbReference>
<proteinExistence type="predicted"/>
<comment type="caution">
    <text evidence="2">The sequence shown here is derived from an EMBL/GenBank/DDBJ whole genome shotgun (WGS) entry which is preliminary data.</text>
</comment>
<dbReference type="PANTHER" id="PTHR10000:SF8">
    <property type="entry name" value="HAD SUPERFAMILY HYDROLASE-LIKE, TYPE 3"/>
    <property type="match status" value="1"/>
</dbReference>
<dbReference type="InterPro" id="IPR036412">
    <property type="entry name" value="HAD-like_sf"/>
</dbReference>
<dbReference type="PROSITE" id="PS01229">
    <property type="entry name" value="COF_2"/>
    <property type="match status" value="1"/>
</dbReference>